<keyword evidence="10" id="KW-0694">RNA-binding</keyword>
<evidence type="ECO:0000313" key="13">
    <source>
        <dbReference type="EMBL" id="ACS36908.1"/>
    </source>
</evidence>
<evidence type="ECO:0000256" key="10">
    <source>
        <dbReference type="HAMAP-Rule" id="MF_01326"/>
    </source>
</evidence>
<evidence type="ECO:0000256" key="1">
    <source>
        <dbReference type="ARBA" id="ARBA00004072"/>
    </source>
</evidence>
<accession>C6KIV2</accession>
<evidence type="ECO:0000256" key="5">
    <source>
        <dbReference type="ARBA" id="ARBA00022528"/>
    </source>
</evidence>
<dbReference type="InterPro" id="IPR014722">
    <property type="entry name" value="Rib_uL2_dom2"/>
</dbReference>
<evidence type="ECO:0000256" key="8">
    <source>
        <dbReference type="ARBA" id="ARBA00023274"/>
    </source>
</evidence>
<keyword evidence="8 10" id="KW-0687">Ribonucleoprotein</keyword>
<keyword evidence="6 13" id="KW-0934">Plastid</keyword>
<feature type="domain" description="KOW" evidence="12">
    <location>
        <begin position="9"/>
        <end position="36"/>
    </location>
</feature>
<dbReference type="InterPro" id="IPR041988">
    <property type="entry name" value="Ribosomal_uL24_KOW"/>
</dbReference>
<evidence type="ECO:0000256" key="11">
    <source>
        <dbReference type="RuleBase" id="RU003477"/>
    </source>
</evidence>
<evidence type="ECO:0000259" key="12">
    <source>
        <dbReference type="SMART" id="SM00739"/>
    </source>
</evidence>
<dbReference type="InterPro" id="IPR005825">
    <property type="entry name" value="Ribosomal_uL24_CS"/>
</dbReference>
<dbReference type="Gene3D" id="2.30.30.30">
    <property type="match status" value="1"/>
</dbReference>
<dbReference type="CDD" id="cd06089">
    <property type="entry name" value="KOW_RPL26"/>
    <property type="match status" value="1"/>
</dbReference>
<comment type="function">
    <text evidence="1 10">One of two assembly initiator proteins, it binds directly to the 5'-end of the 23S rRNA, where it nucleates assembly of the 50S subunit.</text>
</comment>
<keyword evidence="10" id="KW-0699">rRNA-binding</keyword>
<gene>
    <name evidence="10 13" type="primary">rpl24</name>
    <name evidence="13" type="ORF">AulaCp020</name>
</gene>
<dbReference type="GeneID" id="8097399"/>
<keyword evidence="7 10" id="KW-0689">Ribosomal protein</keyword>
<reference evidence="13" key="1">
    <citation type="journal article" date="2010" name="J. Phycol.">
        <title>Analyses of the complete chloroplast genome sequences of two members of the pelagophyceae: Aureococcus anophagefferens CCMP1984 and Aureoumbra lagunensis CCMP1507.</title>
        <authorList>
            <person name="Ong H.C."/>
            <person name="Wilhelm S.W."/>
            <person name="Gobler C.J."/>
            <person name="Bullerjahn G."/>
            <person name="Jacobs M.A."/>
            <person name="McKay J."/>
            <person name="Sims E.H."/>
            <person name="Gillett W.G."/>
            <person name="Zhou Y."/>
            <person name="Haugen E."/>
            <person name="Rocap G."/>
            <person name="Cattolico R.A."/>
        </authorList>
    </citation>
    <scope>NUCLEOTIDE SEQUENCE</scope>
    <source>
        <strain evidence="13">CCMP 1507</strain>
    </source>
</reference>
<keyword evidence="5 13" id="KW-0150">Chloroplast</keyword>
<dbReference type="GO" id="GO:0003735">
    <property type="term" value="F:structural constituent of ribosome"/>
    <property type="evidence" value="ECO:0007669"/>
    <property type="project" value="InterPro"/>
</dbReference>
<dbReference type="PROSITE" id="PS01108">
    <property type="entry name" value="RIBOSOMAL_L24"/>
    <property type="match status" value="1"/>
</dbReference>
<dbReference type="InterPro" id="IPR005824">
    <property type="entry name" value="KOW"/>
</dbReference>
<evidence type="ECO:0000256" key="3">
    <source>
        <dbReference type="ARBA" id="ARBA00010618"/>
    </source>
</evidence>
<dbReference type="SUPFAM" id="SSF50104">
    <property type="entry name" value="Translation proteins SH3-like domain"/>
    <property type="match status" value="1"/>
</dbReference>
<proteinExistence type="inferred from homology"/>
<dbReference type="Pfam" id="PF00467">
    <property type="entry name" value="KOW"/>
    <property type="match status" value="1"/>
</dbReference>
<dbReference type="GO" id="GO:0009507">
    <property type="term" value="C:chloroplast"/>
    <property type="evidence" value="ECO:0007669"/>
    <property type="project" value="UniProtKB-SubCell"/>
</dbReference>
<dbReference type="InterPro" id="IPR008991">
    <property type="entry name" value="Translation_prot_SH3-like_sf"/>
</dbReference>
<dbReference type="HAMAP" id="MF_01326_B">
    <property type="entry name" value="Ribosomal_uL24_B"/>
    <property type="match status" value="1"/>
</dbReference>
<dbReference type="InterPro" id="IPR003256">
    <property type="entry name" value="Ribosomal_uL24"/>
</dbReference>
<dbReference type="AlphaFoldDB" id="C6KIV2"/>
<evidence type="ECO:0000256" key="2">
    <source>
        <dbReference type="ARBA" id="ARBA00004229"/>
    </source>
</evidence>
<evidence type="ECO:0000256" key="4">
    <source>
        <dbReference type="ARBA" id="ARBA00011838"/>
    </source>
</evidence>
<dbReference type="SMART" id="SM00739">
    <property type="entry name" value="KOW"/>
    <property type="match status" value="1"/>
</dbReference>
<dbReference type="GO" id="GO:1990904">
    <property type="term" value="C:ribonucleoprotein complex"/>
    <property type="evidence" value="ECO:0007669"/>
    <property type="project" value="UniProtKB-KW"/>
</dbReference>
<name>C6KIV2_9STRA</name>
<evidence type="ECO:0000256" key="9">
    <source>
        <dbReference type="ARBA" id="ARBA00035282"/>
    </source>
</evidence>
<evidence type="ECO:0000256" key="7">
    <source>
        <dbReference type="ARBA" id="ARBA00022980"/>
    </source>
</evidence>
<evidence type="ECO:0000256" key="6">
    <source>
        <dbReference type="ARBA" id="ARBA00022640"/>
    </source>
</evidence>
<dbReference type="GO" id="GO:0019843">
    <property type="term" value="F:rRNA binding"/>
    <property type="evidence" value="ECO:0007669"/>
    <property type="project" value="UniProtKB-UniRule"/>
</dbReference>
<comment type="subunit">
    <text evidence="4 10">Part of the 50S ribosomal subunit.</text>
</comment>
<comment type="similarity">
    <text evidence="3 10 11">Belongs to the universal ribosomal protein uL24 family.</text>
</comment>
<dbReference type="PANTHER" id="PTHR12903">
    <property type="entry name" value="MITOCHONDRIAL RIBOSOMAL PROTEIN L24"/>
    <property type="match status" value="1"/>
</dbReference>
<dbReference type="GO" id="GO:0006412">
    <property type="term" value="P:translation"/>
    <property type="evidence" value="ECO:0007669"/>
    <property type="project" value="UniProtKB-UniRule"/>
</dbReference>
<dbReference type="EMBL" id="GQ231542">
    <property type="protein sequence ID" value="ACS36908.1"/>
    <property type="molecule type" value="Genomic_DNA"/>
</dbReference>
<dbReference type="InterPro" id="IPR057264">
    <property type="entry name" value="Ribosomal_uL24_C"/>
</dbReference>
<comment type="subcellular location">
    <subcellularLocation>
        <location evidence="2 10">Plastid</location>
        <location evidence="2 10">Chloroplast</location>
    </subcellularLocation>
</comment>
<dbReference type="Pfam" id="PF17136">
    <property type="entry name" value="ribosomal_L24"/>
    <property type="match status" value="1"/>
</dbReference>
<geneLocation type="chloroplast" evidence="13"/>
<sequence>MREAKIIMNLKVGDSVMVITGSEKGKLGKIKQILKSSNKVVVEGLNMTTKHRKPTTRDESGMIVQQEAPIHISNVMICDSNDVPSKIRIVKVGKNKERFSKKTGEKIV</sequence>
<organism evidence="13">
    <name type="scientific">Aureoumbra lagunensis</name>
    <dbReference type="NCBI Taxonomy" id="44058"/>
    <lineage>
        <taxon>Eukaryota</taxon>
        <taxon>Sar</taxon>
        <taxon>Stramenopiles</taxon>
        <taxon>Ochrophyta</taxon>
        <taxon>Pelagophyceae</taxon>
        <taxon>Pelagomonadales</taxon>
        <taxon>Aureoumbra</taxon>
    </lineage>
</organism>
<dbReference type="GO" id="GO:0005840">
    <property type="term" value="C:ribosome"/>
    <property type="evidence" value="ECO:0007669"/>
    <property type="project" value="UniProtKB-KW"/>
</dbReference>
<dbReference type="RefSeq" id="YP_003002196.1">
    <property type="nucleotide sequence ID" value="NC_012903.1"/>
</dbReference>
<dbReference type="NCBIfam" id="TIGR01079">
    <property type="entry name" value="rplX_bact"/>
    <property type="match status" value="1"/>
</dbReference>
<protein>
    <recommendedName>
        <fullName evidence="9 10">Large ribosomal subunit protein uL24c</fullName>
    </recommendedName>
</protein>